<accession>A0A8S0YPV4</accession>
<dbReference type="Proteomes" id="UP000494106">
    <property type="component" value="Unassembled WGS sequence"/>
</dbReference>
<dbReference type="AlphaFoldDB" id="A0A8S0YPV4"/>
<proteinExistence type="predicted"/>
<sequence length="124" mass="14902">MYSPGGRRPWRFYRKLGGRAADTDLFNAWLKTDLHWRTWWGKRGDYGTLRGAAERYSRCETLLRYTHGRESAYRWDCYRSEKCLRATGRMWRRRKSIVLELTEYCPGIDSGMCFETFSCRIESF</sequence>
<reference evidence="1 2" key="1">
    <citation type="submission" date="2020-04" db="EMBL/GenBank/DDBJ databases">
        <authorList>
            <person name="Wallbank WR R."/>
            <person name="Pardo Diaz C."/>
            <person name="Kozak K."/>
            <person name="Martin S."/>
            <person name="Jiggins C."/>
            <person name="Moest M."/>
            <person name="Warren A I."/>
            <person name="Byers J.R.P. K."/>
            <person name="Montejo-Kovacevich G."/>
            <person name="Yen C E."/>
        </authorList>
    </citation>
    <scope>NUCLEOTIDE SEQUENCE [LARGE SCALE GENOMIC DNA]</scope>
</reference>
<protein>
    <submittedName>
        <fullName evidence="1">Uncharacterized protein</fullName>
    </submittedName>
</protein>
<dbReference type="EMBL" id="CADEBC010000062">
    <property type="protein sequence ID" value="CAB3221224.1"/>
    <property type="molecule type" value="Genomic_DNA"/>
</dbReference>
<evidence type="ECO:0000313" key="2">
    <source>
        <dbReference type="Proteomes" id="UP000494106"/>
    </source>
</evidence>
<name>A0A8S0YPV4_ARCPL</name>
<comment type="caution">
    <text evidence="1">The sequence shown here is derived from an EMBL/GenBank/DDBJ whole genome shotgun (WGS) entry which is preliminary data.</text>
</comment>
<organism evidence="1 2">
    <name type="scientific">Arctia plantaginis</name>
    <name type="common">Wood tiger moth</name>
    <name type="synonym">Phalaena plantaginis</name>
    <dbReference type="NCBI Taxonomy" id="874455"/>
    <lineage>
        <taxon>Eukaryota</taxon>
        <taxon>Metazoa</taxon>
        <taxon>Ecdysozoa</taxon>
        <taxon>Arthropoda</taxon>
        <taxon>Hexapoda</taxon>
        <taxon>Insecta</taxon>
        <taxon>Pterygota</taxon>
        <taxon>Neoptera</taxon>
        <taxon>Endopterygota</taxon>
        <taxon>Lepidoptera</taxon>
        <taxon>Glossata</taxon>
        <taxon>Ditrysia</taxon>
        <taxon>Noctuoidea</taxon>
        <taxon>Erebidae</taxon>
        <taxon>Arctiinae</taxon>
        <taxon>Arctia</taxon>
    </lineage>
</organism>
<gene>
    <name evidence="1" type="ORF">APLA_LOCUS512</name>
</gene>
<evidence type="ECO:0000313" key="1">
    <source>
        <dbReference type="EMBL" id="CAB3221224.1"/>
    </source>
</evidence>
<keyword evidence="2" id="KW-1185">Reference proteome</keyword>